<keyword evidence="1" id="KW-0472">Membrane</keyword>
<dbReference type="PANTHER" id="PTHR30093:SF2">
    <property type="entry name" value="TYPE II SECRETION SYSTEM PROTEIN H"/>
    <property type="match status" value="1"/>
</dbReference>
<dbReference type="Gene3D" id="3.30.700.10">
    <property type="entry name" value="Glycoprotein, Type 4 Pilin"/>
    <property type="match status" value="1"/>
</dbReference>
<sequence length="335" mass="36241">MRERRGFTLVELLVVIAIIGILIALLLPAVQQAREAARRMSCSNNLKQIALSMHNYESAMRQFPPIGESINYSFSVQAQLLPFCEQENLRRLIDFHVELGHPRNGVNPEHAVPALTPVEFFTCPSDDTPVVKTVETASAGPFEFAGTNYCVNVGSGTGDYVSFGDPTDGISWAGAKVKFRDITDGTSNTVAFAETLMGPGTEPASTPQGKLMQKYIAKGSGRNISDVHALRNYIDANDLSGMLSQVTGWDGQRGSTWIRGFGSGGGAMNGYITPNSKFPDISIRAYVVMGPRSNHPGGAMTVFCDGSVHFLADTINVETLHNLFARNDGEVIGEY</sequence>
<evidence type="ECO:0000313" key="4">
    <source>
        <dbReference type="Proteomes" id="UP000318626"/>
    </source>
</evidence>
<dbReference type="EMBL" id="CP036289">
    <property type="protein sequence ID" value="QDU76030.1"/>
    <property type="molecule type" value="Genomic_DNA"/>
</dbReference>
<dbReference type="OrthoDB" id="248923at2"/>
<dbReference type="PROSITE" id="PS00409">
    <property type="entry name" value="PROKAR_NTER_METHYL"/>
    <property type="match status" value="1"/>
</dbReference>
<dbReference type="Pfam" id="PF07963">
    <property type="entry name" value="N_methyl"/>
    <property type="match status" value="1"/>
</dbReference>
<dbReference type="PANTHER" id="PTHR30093">
    <property type="entry name" value="GENERAL SECRETION PATHWAY PROTEIN G"/>
    <property type="match status" value="1"/>
</dbReference>
<reference evidence="4" key="1">
    <citation type="submission" date="2019-02" db="EMBL/GenBank/DDBJ databases">
        <title>Deep-cultivation of Planctomycetes and their phenomic and genomic characterization uncovers novel biology.</title>
        <authorList>
            <person name="Wiegand S."/>
            <person name="Jogler M."/>
            <person name="Boedeker C."/>
            <person name="Pinto D."/>
            <person name="Vollmers J."/>
            <person name="Rivas-Marin E."/>
            <person name="Kohn T."/>
            <person name="Peeters S.H."/>
            <person name="Heuer A."/>
            <person name="Rast P."/>
            <person name="Oberbeckmann S."/>
            <person name="Bunk B."/>
            <person name="Jeske O."/>
            <person name="Meyerdierks A."/>
            <person name="Storesund J.E."/>
            <person name="Kallscheuer N."/>
            <person name="Luecker S."/>
            <person name="Lage O.M."/>
            <person name="Pohl T."/>
            <person name="Merkel B.J."/>
            <person name="Hornburger P."/>
            <person name="Mueller R.-W."/>
            <person name="Bruemmer F."/>
            <person name="Labrenz M."/>
            <person name="Spormann A.M."/>
            <person name="Op den Camp H."/>
            <person name="Overmann J."/>
            <person name="Amann R."/>
            <person name="Jetten M.S.M."/>
            <person name="Mascher T."/>
            <person name="Medema M.H."/>
            <person name="Devos D.P."/>
            <person name="Kaster A.-K."/>
            <person name="Ovreas L."/>
            <person name="Rohde M."/>
            <person name="Galperin M.Y."/>
            <person name="Jogler C."/>
        </authorList>
    </citation>
    <scope>NUCLEOTIDE SEQUENCE [LARGE SCALE GENOMIC DNA]</scope>
    <source>
        <strain evidence="4">Pan97</strain>
    </source>
</reference>
<dbReference type="InterPro" id="IPR027558">
    <property type="entry name" value="Pre_pil_HX9DG_C"/>
</dbReference>
<evidence type="ECO:0000259" key="2">
    <source>
        <dbReference type="Pfam" id="PF07596"/>
    </source>
</evidence>
<feature type="transmembrane region" description="Helical" evidence="1">
    <location>
        <begin position="12"/>
        <end position="30"/>
    </location>
</feature>
<keyword evidence="1" id="KW-1133">Transmembrane helix</keyword>
<dbReference type="InterPro" id="IPR011453">
    <property type="entry name" value="DUF1559"/>
</dbReference>
<feature type="domain" description="DUF1559" evidence="2">
    <location>
        <begin position="31"/>
        <end position="317"/>
    </location>
</feature>
<dbReference type="InterPro" id="IPR045584">
    <property type="entry name" value="Pilin-like"/>
</dbReference>
<dbReference type="KEGG" id="bvo:Pan97_30750"/>
<dbReference type="RefSeq" id="WP_144973841.1">
    <property type="nucleotide sequence ID" value="NZ_CP036289.1"/>
</dbReference>
<gene>
    <name evidence="3" type="primary">xcpT_6</name>
    <name evidence="3" type="ORF">Pan97_30750</name>
</gene>
<evidence type="ECO:0000256" key="1">
    <source>
        <dbReference type="SAM" id="Phobius"/>
    </source>
</evidence>
<dbReference type="AlphaFoldDB" id="A0A518C9Y8"/>
<accession>A0A518C9Y8</accession>
<organism evidence="3 4">
    <name type="scientific">Bremerella volcania</name>
    <dbReference type="NCBI Taxonomy" id="2527984"/>
    <lineage>
        <taxon>Bacteria</taxon>
        <taxon>Pseudomonadati</taxon>
        <taxon>Planctomycetota</taxon>
        <taxon>Planctomycetia</taxon>
        <taxon>Pirellulales</taxon>
        <taxon>Pirellulaceae</taxon>
        <taxon>Bremerella</taxon>
    </lineage>
</organism>
<dbReference type="Pfam" id="PF07596">
    <property type="entry name" value="SBP_bac_10"/>
    <property type="match status" value="1"/>
</dbReference>
<evidence type="ECO:0000313" key="3">
    <source>
        <dbReference type="EMBL" id="QDU76030.1"/>
    </source>
</evidence>
<dbReference type="SUPFAM" id="SSF54523">
    <property type="entry name" value="Pili subunits"/>
    <property type="match status" value="1"/>
</dbReference>
<name>A0A518C9Y8_9BACT</name>
<protein>
    <submittedName>
        <fullName evidence="3">Type II secretion system protein G</fullName>
    </submittedName>
</protein>
<keyword evidence="1" id="KW-0812">Transmembrane</keyword>
<dbReference type="InterPro" id="IPR012902">
    <property type="entry name" value="N_methyl_site"/>
</dbReference>
<dbReference type="Proteomes" id="UP000318626">
    <property type="component" value="Chromosome"/>
</dbReference>
<keyword evidence="4" id="KW-1185">Reference proteome</keyword>
<dbReference type="NCBIfam" id="TIGR04294">
    <property type="entry name" value="pre_pil_HX9DG"/>
    <property type="match status" value="1"/>
</dbReference>
<dbReference type="NCBIfam" id="TIGR02532">
    <property type="entry name" value="IV_pilin_GFxxxE"/>
    <property type="match status" value="1"/>
</dbReference>
<proteinExistence type="predicted"/>